<evidence type="ECO:0000256" key="10">
    <source>
        <dbReference type="ARBA" id="ARBA00023203"/>
    </source>
</evidence>
<keyword evidence="15" id="KW-1185">Reference proteome</keyword>
<dbReference type="PANTHER" id="PTHR11915">
    <property type="entry name" value="SPECTRIN/FILAMIN RELATED CYTOSKELETAL PROTEIN"/>
    <property type="match status" value="1"/>
</dbReference>
<dbReference type="InterPro" id="IPR018159">
    <property type="entry name" value="Spectrin/alpha-actinin"/>
</dbReference>
<feature type="domain" description="EF-hand" evidence="13">
    <location>
        <begin position="876"/>
        <end position="911"/>
    </location>
</feature>
<proteinExistence type="inferred from homology"/>
<evidence type="ECO:0000256" key="3">
    <source>
        <dbReference type="ARBA" id="ARBA00022443"/>
    </source>
</evidence>
<dbReference type="GO" id="GO:0005509">
    <property type="term" value="F:calcium ion binding"/>
    <property type="evidence" value="ECO:0007669"/>
    <property type="project" value="InterPro"/>
</dbReference>
<evidence type="ECO:0000256" key="7">
    <source>
        <dbReference type="ARBA" id="ARBA00022723"/>
    </source>
</evidence>
<sequence>MFNHEAEAAEGWMAKRESFLAGEEVGDSLDAVEALIKKHEDMDKSLQAQEEKIGALQGFADRLIQTRHYAAVEVAERRATVLARWSRLKSQLALWRGKLGQSLSFQQFKREADEAEAWVEVKMQVASEDSYKDPTDLPEKLQKHQAFEAEVVANKERIFSAIAMGETLRGNHECMGREEEVEEMTETLSTEWELLLERIRDKTQRLREANQQQQFNQCVSDLDFWLGGVEAQLSSTDTGRDLGGVQAMLKKQQLVEADIAAHQDRVADVNAQAERFVRENHFDVVSIGQKQERINQRYTQLRELAEERKLGLSRSLRLHQFYRDMDEEEAWTRERRLLMSGENFGRDLVGVQNLIKKHSRLGSELSSHQPRLEVVLAGGRELGEMMPSAAAAVSDRCAQMRQLWEELTSAARLRKEKLSQSLLYQRFCVEVDEEEAWLNEKTAFVSSEEAGDTLAAVQVLVKKHEAFEADLRTHQERVAMIEREGEKLVEEVRITDVCLCVRENTNIEPEKGNHQSDSINHRLAGAQAKVVELRQTSDKRRARLHDSSQYLQFTWKADLVESWIKNKEGHVRGEEVAKDMTSVQALLTKHEVFEAGLSSFQTDGIGGMTTMKDDLVSRPHPQSKAIEQRHGDVVKRWERLRRDSEAHKARLQRALEQCHKVEELYLQFARKASSFNGWMEGAEEDLTDPVRCNSLEEIKGLREAHALFQSSLAQARSDFKQLGALDRQIKSYSVSSNPYTWFTLEALEESWQNLQRLIKGTIGTILQRKEALRRMEDLGAQVEEALIFDNKYTEHTTVSLAQQWDQLSQSAMRMQHNLEQQIQARNTIGVSEEQLKEFTASFRHFDKDRNGRLEHQEFKSCLRSLGYDLALLESGETDPEFEAVLDQVDPNRNGYILLEDYMSFMISRETENVGSMTEVESAFQAITSGGDKPFVTEEELLQLILSEVPPKFWHSVTVCEGILFSLGSVKTEVIQH</sequence>
<dbReference type="FunFam" id="1.20.58.60:FF:000017">
    <property type="entry name" value="Spectrin alpha chain, non-erythrocytic 1"/>
    <property type="match status" value="1"/>
</dbReference>
<dbReference type="SMART" id="SM00054">
    <property type="entry name" value="EFh"/>
    <property type="match status" value="2"/>
</dbReference>
<dbReference type="FunFam" id="1.10.238.10:FF:000020">
    <property type="entry name" value="spectrin alpha chain, non-erythrocytic 1"/>
    <property type="match status" value="1"/>
</dbReference>
<keyword evidence="7" id="KW-0479">Metal-binding</keyword>
<dbReference type="GO" id="GO:0005856">
    <property type="term" value="C:cytoskeleton"/>
    <property type="evidence" value="ECO:0007669"/>
    <property type="project" value="UniProtKB-SubCell"/>
</dbReference>
<accession>A0AA35RDJ4</accession>
<keyword evidence="11" id="KW-0206">Cytoskeleton</keyword>
<comment type="caution">
    <text evidence="14">The sequence shown here is derived from an EMBL/GenBank/DDBJ whole genome shotgun (WGS) entry which is preliminary data.</text>
</comment>
<dbReference type="InterPro" id="IPR002017">
    <property type="entry name" value="Spectrin_repeat"/>
</dbReference>
<evidence type="ECO:0000256" key="1">
    <source>
        <dbReference type="ARBA" id="ARBA00004245"/>
    </source>
</evidence>
<feature type="coiled-coil region" evidence="12">
    <location>
        <begin position="634"/>
        <end position="664"/>
    </location>
</feature>
<dbReference type="GO" id="GO:0051693">
    <property type="term" value="P:actin filament capping"/>
    <property type="evidence" value="ECO:0007669"/>
    <property type="project" value="UniProtKB-KW"/>
</dbReference>
<reference evidence="14" key="1">
    <citation type="submission" date="2023-03" db="EMBL/GenBank/DDBJ databases">
        <authorList>
            <person name="Steffen K."/>
            <person name="Cardenas P."/>
        </authorList>
    </citation>
    <scope>NUCLEOTIDE SEQUENCE</scope>
</reference>
<dbReference type="Gene3D" id="1.10.238.10">
    <property type="entry name" value="EF-hand"/>
    <property type="match status" value="1"/>
</dbReference>
<dbReference type="InterPro" id="IPR002048">
    <property type="entry name" value="EF_hand_dom"/>
</dbReference>
<dbReference type="PROSITE" id="PS00018">
    <property type="entry name" value="EF_HAND_1"/>
    <property type="match status" value="1"/>
</dbReference>
<dbReference type="SMART" id="SM00150">
    <property type="entry name" value="SPEC"/>
    <property type="match status" value="7"/>
</dbReference>
<keyword evidence="8" id="KW-0677">Repeat</keyword>
<dbReference type="InterPro" id="IPR011992">
    <property type="entry name" value="EF-hand-dom_pair"/>
</dbReference>
<dbReference type="Pfam" id="PF13499">
    <property type="entry name" value="EF-hand_7"/>
    <property type="match status" value="1"/>
</dbReference>
<keyword evidence="12" id="KW-0175">Coiled coil</keyword>
<gene>
    <name evidence="14" type="ORF">GBAR_LOCUS5951</name>
</gene>
<keyword evidence="3" id="KW-0728">SH3 domain</keyword>
<evidence type="ECO:0000256" key="6">
    <source>
        <dbReference type="ARBA" id="ARBA00022553"/>
    </source>
</evidence>
<dbReference type="FunFam" id="1.20.58.60:FF:000020">
    <property type="entry name" value="Spectrin alpha chain, non-erythrocytic 1"/>
    <property type="match status" value="1"/>
</dbReference>
<keyword evidence="4" id="KW-0117">Actin capping</keyword>
<dbReference type="FunFam" id="1.20.58.60:FF:000007">
    <property type="entry name" value="Spectrin alpha chain non-erythrocytic 1"/>
    <property type="match status" value="1"/>
</dbReference>
<feature type="domain" description="EF-hand" evidence="13">
    <location>
        <begin position="833"/>
        <end position="868"/>
    </location>
</feature>
<comment type="similarity">
    <text evidence="2">Belongs to the spectrin family.</text>
</comment>
<dbReference type="SUPFAM" id="SSF47473">
    <property type="entry name" value="EF-hand"/>
    <property type="match status" value="1"/>
</dbReference>
<dbReference type="Pfam" id="PF00435">
    <property type="entry name" value="Spectrin"/>
    <property type="match status" value="7"/>
</dbReference>
<evidence type="ECO:0000259" key="13">
    <source>
        <dbReference type="PROSITE" id="PS50222"/>
    </source>
</evidence>
<dbReference type="Gene3D" id="1.20.58.60">
    <property type="match status" value="8"/>
</dbReference>
<dbReference type="CDD" id="cd00051">
    <property type="entry name" value="EFh"/>
    <property type="match status" value="1"/>
</dbReference>
<keyword evidence="10" id="KW-0009">Actin-binding</keyword>
<dbReference type="InterPro" id="IPR018247">
    <property type="entry name" value="EF_Hand_1_Ca_BS"/>
</dbReference>
<dbReference type="PROSITE" id="PS50222">
    <property type="entry name" value="EF_HAND_2"/>
    <property type="match status" value="2"/>
</dbReference>
<keyword evidence="5" id="KW-0963">Cytoplasm</keyword>
<evidence type="ECO:0000256" key="11">
    <source>
        <dbReference type="ARBA" id="ARBA00023212"/>
    </source>
</evidence>
<comment type="subcellular location">
    <subcellularLocation>
        <location evidence="1">Cytoplasm</location>
        <location evidence="1">Cytoskeleton</location>
    </subcellularLocation>
</comment>
<dbReference type="SUPFAM" id="SSF46966">
    <property type="entry name" value="Spectrin repeat"/>
    <property type="match status" value="6"/>
</dbReference>
<evidence type="ECO:0000256" key="5">
    <source>
        <dbReference type="ARBA" id="ARBA00022490"/>
    </source>
</evidence>
<evidence type="ECO:0000256" key="8">
    <source>
        <dbReference type="ARBA" id="ARBA00022737"/>
    </source>
</evidence>
<evidence type="ECO:0000313" key="14">
    <source>
        <dbReference type="EMBL" id="CAI8008733.1"/>
    </source>
</evidence>
<evidence type="ECO:0000256" key="4">
    <source>
        <dbReference type="ARBA" id="ARBA00022467"/>
    </source>
</evidence>
<dbReference type="GO" id="GO:0005737">
    <property type="term" value="C:cytoplasm"/>
    <property type="evidence" value="ECO:0007669"/>
    <property type="project" value="UniProtKB-ARBA"/>
</dbReference>
<dbReference type="Proteomes" id="UP001174909">
    <property type="component" value="Unassembled WGS sequence"/>
</dbReference>
<dbReference type="EMBL" id="CASHTH010000889">
    <property type="protein sequence ID" value="CAI8008733.1"/>
    <property type="molecule type" value="Genomic_DNA"/>
</dbReference>
<organism evidence="14 15">
    <name type="scientific">Geodia barretti</name>
    <name type="common">Barrett's horny sponge</name>
    <dbReference type="NCBI Taxonomy" id="519541"/>
    <lineage>
        <taxon>Eukaryota</taxon>
        <taxon>Metazoa</taxon>
        <taxon>Porifera</taxon>
        <taxon>Demospongiae</taxon>
        <taxon>Heteroscleromorpha</taxon>
        <taxon>Tetractinellida</taxon>
        <taxon>Astrophorina</taxon>
        <taxon>Geodiidae</taxon>
        <taxon>Geodia</taxon>
    </lineage>
</organism>
<evidence type="ECO:0000256" key="12">
    <source>
        <dbReference type="SAM" id="Coils"/>
    </source>
</evidence>
<dbReference type="AlphaFoldDB" id="A0AA35RDJ4"/>
<evidence type="ECO:0000313" key="15">
    <source>
        <dbReference type="Proteomes" id="UP001174909"/>
    </source>
</evidence>
<keyword evidence="6" id="KW-0597">Phosphoprotein</keyword>
<keyword evidence="9" id="KW-0106">Calcium</keyword>
<protein>
    <submittedName>
        <fullName evidence="14">Spectrin alpha chain, non-erythrocytic 1</fullName>
    </submittedName>
</protein>
<feature type="coiled-coil region" evidence="12">
    <location>
        <begin position="464"/>
        <end position="491"/>
    </location>
</feature>
<dbReference type="GO" id="GO:0003779">
    <property type="term" value="F:actin binding"/>
    <property type="evidence" value="ECO:0007669"/>
    <property type="project" value="UniProtKB-KW"/>
</dbReference>
<evidence type="ECO:0000256" key="9">
    <source>
        <dbReference type="ARBA" id="ARBA00022837"/>
    </source>
</evidence>
<evidence type="ECO:0000256" key="2">
    <source>
        <dbReference type="ARBA" id="ARBA00006826"/>
    </source>
</evidence>
<name>A0AA35RDJ4_GEOBA</name>
<dbReference type="CDD" id="cd00176">
    <property type="entry name" value="SPEC"/>
    <property type="match status" value="4"/>
</dbReference>